<name>A0A518B943_9BACT</name>
<keyword evidence="3" id="KW-1185">Reference proteome</keyword>
<dbReference type="CDD" id="cd07043">
    <property type="entry name" value="STAS_anti-anti-sigma_factors"/>
    <property type="match status" value="1"/>
</dbReference>
<dbReference type="InterPro" id="IPR036513">
    <property type="entry name" value="STAS_dom_sf"/>
</dbReference>
<dbReference type="AlphaFoldDB" id="A0A518B943"/>
<dbReference type="Pfam" id="PF01740">
    <property type="entry name" value="STAS"/>
    <property type="match status" value="1"/>
</dbReference>
<evidence type="ECO:0000313" key="3">
    <source>
        <dbReference type="Proteomes" id="UP000317093"/>
    </source>
</evidence>
<organism evidence="2 3">
    <name type="scientific">Kolteria novifilia</name>
    <dbReference type="NCBI Taxonomy" id="2527975"/>
    <lineage>
        <taxon>Bacteria</taxon>
        <taxon>Pseudomonadati</taxon>
        <taxon>Planctomycetota</taxon>
        <taxon>Planctomycetia</taxon>
        <taxon>Kolteriales</taxon>
        <taxon>Kolteriaceae</taxon>
        <taxon>Kolteria</taxon>
    </lineage>
</organism>
<reference evidence="2 3" key="1">
    <citation type="submission" date="2019-02" db="EMBL/GenBank/DDBJ databases">
        <title>Deep-cultivation of Planctomycetes and their phenomic and genomic characterization uncovers novel biology.</title>
        <authorList>
            <person name="Wiegand S."/>
            <person name="Jogler M."/>
            <person name="Boedeker C."/>
            <person name="Pinto D."/>
            <person name="Vollmers J."/>
            <person name="Rivas-Marin E."/>
            <person name="Kohn T."/>
            <person name="Peeters S.H."/>
            <person name="Heuer A."/>
            <person name="Rast P."/>
            <person name="Oberbeckmann S."/>
            <person name="Bunk B."/>
            <person name="Jeske O."/>
            <person name="Meyerdierks A."/>
            <person name="Storesund J.E."/>
            <person name="Kallscheuer N."/>
            <person name="Luecker S."/>
            <person name="Lage O.M."/>
            <person name="Pohl T."/>
            <person name="Merkel B.J."/>
            <person name="Hornburger P."/>
            <person name="Mueller R.-W."/>
            <person name="Bruemmer F."/>
            <person name="Labrenz M."/>
            <person name="Spormann A.M."/>
            <person name="Op den Camp H."/>
            <person name="Overmann J."/>
            <person name="Amann R."/>
            <person name="Jetten M.S.M."/>
            <person name="Mascher T."/>
            <person name="Medema M.H."/>
            <person name="Devos D.P."/>
            <person name="Kaster A.-K."/>
            <person name="Ovreas L."/>
            <person name="Rohde M."/>
            <person name="Galperin M.Y."/>
            <person name="Jogler C."/>
        </authorList>
    </citation>
    <scope>NUCLEOTIDE SEQUENCE [LARGE SCALE GENOMIC DNA]</scope>
    <source>
        <strain evidence="2 3">Pan216</strain>
    </source>
</reference>
<dbReference type="EMBL" id="CP036279">
    <property type="protein sequence ID" value="QDU63491.1"/>
    <property type="molecule type" value="Genomic_DNA"/>
</dbReference>
<dbReference type="PROSITE" id="PS50801">
    <property type="entry name" value="STAS"/>
    <property type="match status" value="1"/>
</dbReference>
<dbReference type="PANTHER" id="PTHR33495">
    <property type="entry name" value="ANTI-SIGMA FACTOR ANTAGONIST TM_1081-RELATED-RELATED"/>
    <property type="match status" value="1"/>
</dbReference>
<dbReference type="GO" id="GO:0043856">
    <property type="term" value="F:anti-sigma factor antagonist activity"/>
    <property type="evidence" value="ECO:0007669"/>
    <property type="project" value="TreeGrafter"/>
</dbReference>
<dbReference type="RefSeq" id="WP_419192796.1">
    <property type="nucleotide sequence ID" value="NZ_CP036279.1"/>
</dbReference>
<gene>
    <name evidence="2" type="ORF">Pan216_43710</name>
</gene>
<dbReference type="KEGG" id="knv:Pan216_43710"/>
<dbReference type="PANTHER" id="PTHR33495:SF2">
    <property type="entry name" value="ANTI-SIGMA FACTOR ANTAGONIST TM_1081-RELATED"/>
    <property type="match status" value="1"/>
</dbReference>
<dbReference type="InterPro" id="IPR002645">
    <property type="entry name" value="STAS_dom"/>
</dbReference>
<dbReference type="SUPFAM" id="SSF52091">
    <property type="entry name" value="SpoIIaa-like"/>
    <property type="match status" value="1"/>
</dbReference>
<evidence type="ECO:0000313" key="2">
    <source>
        <dbReference type="EMBL" id="QDU63491.1"/>
    </source>
</evidence>
<dbReference type="Gene3D" id="3.30.750.24">
    <property type="entry name" value="STAS domain"/>
    <property type="match status" value="1"/>
</dbReference>
<accession>A0A518B943</accession>
<proteinExistence type="predicted"/>
<evidence type="ECO:0000259" key="1">
    <source>
        <dbReference type="PROSITE" id="PS50801"/>
    </source>
</evidence>
<protein>
    <submittedName>
        <fullName evidence="2">STAS domain protein</fullName>
    </submittedName>
</protein>
<dbReference type="Proteomes" id="UP000317093">
    <property type="component" value="Chromosome"/>
</dbReference>
<sequence length="128" mass="14119">METRIERHEGAVVIEVPEDGLKIAAFDEFRLIVFDEIKRCPNLVLDMMRISFFASSGIGGVLLFMKRCRELGGDVKLCNASDSIRLVLKTMRLDSTLEVLPTREAAVRAFQTAPTSPSDDSGTQGSVN</sequence>
<feature type="domain" description="STAS" evidence="1">
    <location>
        <begin position="43"/>
        <end position="113"/>
    </location>
</feature>